<protein>
    <submittedName>
        <fullName evidence="1">Uncharacterized protein</fullName>
    </submittedName>
</protein>
<reference evidence="2" key="1">
    <citation type="journal article" date="2013" name="Science">
        <title>The Amborella genome and the evolution of flowering plants.</title>
        <authorList>
            <consortium name="Amborella Genome Project"/>
        </authorList>
    </citation>
    <scope>NUCLEOTIDE SEQUENCE [LARGE SCALE GENOMIC DNA]</scope>
</reference>
<name>W1PZA6_AMBTC</name>
<dbReference type="Gramene" id="ERN12910">
    <property type="protein sequence ID" value="ERN12910"/>
    <property type="gene ID" value="AMTR_s00050p00192510"/>
</dbReference>
<sequence>MAINSKSGSRSLLSGEELWRVKKGQLEQIYRKIAINPLAGRFGVLAKLDKTGVGNVTNDSLPADPIQSQTDMVTADDSLLPLPKL</sequence>
<dbReference type="HOGENOM" id="CLU_2515659_0_0_1"/>
<accession>W1PZA6</accession>
<dbReference type="Proteomes" id="UP000017836">
    <property type="component" value="Unassembled WGS sequence"/>
</dbReference>
<keyword evidence="2" id="KW-1185">Reference proteome</keyword>
<gene>
    <name evidence="1" type="ORF">AMTR_s00050p00192510</name>
</gene>
<proteinExistence type="predicted"/>
<organism evidence="1 2">
    <name type="scientific">Amborella trichopoda</name>
    <dbReference type="NCBI Taxonomy" id="13333"/>
    <lineage>
        <taxon>Eukaryota</taxon>
        <taxon>Viridiplantae</taxon>
        <taxon>Streptophyta</taxon>
        <taxon>Embryophyta</taxon>
        <taxon>Tracheophyta</taxon>
        <taxon>Spermatophyta</taxon>
        <taxon>Magnoliopsida</taxon>
        <taxon>Amborellales</taxon>
        <taxon>Amborellaceae</taxon>
        <taxon>Amborella</taxon>
    </lineage>
</organism>
<evidence type="ECO:0000313" key="1">
    <source>
        <dbReference type="EMBL" id="ERN12910.1"/>
    </source>
</evidence>
<evidence type="ECO:0000313" key="2">
    <source>
        <dbReference type="Proteomes" id="UP000017836"/>
    </source>
</evidence>
<dbReference type="AlphaFoldDB" id="W1PZA6"/>
<dbReference type="EMBL" id="KI392596">
    <property type="protein sequence ID" value="ERN12910.1"/>
    <property type="molecule type" value="Genomic_DNA"/>
</dbReference>